<proteinExistence type="predicted"/>
<gene>
    <name evidence="1" type="ORF">K491DRAFT_723300</name>
</gene>
<reference evidence="1" key="1">
    <citation type="journal article" date="2020" name="Stud. Mycol.">
        <title>101 Dothideomycetes genomes: a test case for predicting lifestyles and emergence of pathogens.</title>
        <authorList>
            <person name="Haridas S."/>
            <person name="Albert R."/>
            <person name="Binder M."/>
            <person name="Bloem J."/>
            <person name="Labutti K."/>
            <person name="Salamov A."/>
            <person name="Andreopoulos B."/>
            <person name="Baker S."/>
            <person name="Barry K."/>
            <person name="Bills G."/>
            <person name="Bluhm B."/>
            <person name="Cannon C."/>
            <person name="Castanera R."/>
            <person name="Culley D."/>
            <person name="Daum C."/>
            <person name="Ezra D."/>
            <person name="Gonzalez J."/>
            <person name="Henrissat B."/>
            <person name="Kuo A."/>
            <person name="Liang C."/>
            <person name="Lipzen A."/>
            <person name="Lutzoni F."/>
            <person name="Magnuson J."/>
            <person name="Mondo S."/>
            <person name="Nolan M."/>
            <person name="Ohm R."/>
            <person name="Pangilinan J."/>
            <person name="Park H.-J."/>
            <person name="Ramirez L."/>
            <person name="Alfaro M."/>
            <person name="Sun H."/>
            <person name="Tritt A."/>
            <person name="Yoshinaga Y."/>
            <person name="Zwiers L.-H."/>
            <person name="Turgeon B."/>
            <person name="Goodwin S."/>
            <person name="Spatafora J."/>
            <person name="Crous P."/>
            <person name="Grigoriev I."/>
        </authorList>
    </citation>
    <scope>NUCLEOTIDE SEQUENCE</scope>
    <source>
        <strain evidence="1">CBS 122681</strain>
    </source>
</reference>
<protein>
    <recommendedName>
        <fullName evidence="3">Cytochrome P450</fullName>
    </recommendedName>
</protein>
<keyword evidence="2" id="KW-1185">Reference proteome</keyword>
<dbReference type="AlphaFoldDB" id="A0A6A6SLW2"/>
<evidence type="ECO:0008006" key="3">
    <source>
        <dbReference type="Google" id="ProtNLM"/>
    </source>
</evidence>
<evidence type="ECO:0000313" key="2">
    <source>
        <dbReference type="Proteomes" id="UP000799324"/>
    </source>
</evidence>
<dbReference type="Proteomes" id="UP000799324">
    <property type="component" value="Unassembled WGS sequence"/>
</dbReference>
<organism evidence="1 2">
    <name type="scientific">Lophiostoma macrostomum CBS 122681</name>
    <dbReference type="NCBI Taxonomy" id="1314788"/>
    <lineage>
        <taxon>Eukaryota</taxon>
        <taxon>Fungi</taxon>
        <taxon>Dikarya</taxon>
        <taxon>Ascomycota</taxon>
        <taxon>Pezizomycotina</taxon>
        <taxon>Dothideomycetes</taxon>
        <taxon>Pleosporomycetidae</taxon>
        <taxon>Pleosporales</taxon>
        <taxon>Lophiostomataceae</taxon>
        <taxon>Lophiostoma</taxon>
    </lineage>
</organism>
<accession>A0A6A6SLW2</accession>
<dbReference type="EMBL" id="MU004600">
    <property type="protein sequence ID" value="KAF2647603.1"/>
    <property type="molecule type" value="Genomic_DNA"/>
</dbReference>
<dbReference type="OrthoDB" id="303107at2759"/>
<name>A0A6A6SLW2_9PLEO</name>
<evidence type="ECO:0000313" key="1">
    <source>
        <dbReference type="EMBL" id="KAF2647603.1"/>
    </source>
</evidence>
<sequence length="316" mass="35807">MRKALESKCTLIANLTAQRRKQDILKPFLAIDPGVIYPTECLRISNKHDELRRSCGFIRGMDGLQHVPSYIILEPTSDLMLLLNSVFGKSVKTYLADPETGKGNIITSDLVRSLTGAAISKWVFEKDLRFPDTASTPLLEAYRSLISSVCDQTVLRGVDFAAHLTVMKDKHFQEVDLPRYAKRLATRLTAALHPVIEEKKRPRVTKELNELLVRPFQLALDIKCLVMVGKDLFECVWPDRGTPFEESCMVDEPANWMRGGKEDGKLNWNRFVKLPSLPGLRVYAYERQMVDYNGFRKGVEEVSQGTVVAKALVYVM</sequence>